<keyword evidence="3 4" id="KW-0732">Signal</keyword>
<dbReference type="GO" id="GO:0008768">
    <property type="term" value="F:UDP-sugar diphosphatase activity"/>
    <property type="evidence" value="ECO:0007669"/>
    <property type="project" value="TreeGrafter"/>
</dbReference>
<dbReference type="PRINTS" id="PR01607">
    <property type="entry name" value="APYRASEFAMLY"/>
</dbReference>
<keyword evidence="4" id="KW-0547">Nucleotide-binding</keyword>
<dbReference type="Gene3D" id="3.90.780.10">
    <property type="entry name" value="5'-Nucleotidase, C-terminal domain"/>
    <property type="match status" value="1"/>
</dbReference>
<dbReference type="InterPro" id="IPR036907">
    <property type="entry name" value="5'-Nucleotdase_C_sf"/>
</dbReference>
<dbReference type="FunFam" id="3.90.780.10:FF:000004">
    <property type="entry name" value="UDP-sugar hydrolase, putative"/>
    <property type="match status" value="1"/>
</dbReference>
<feature type="domain" description="5'-Nucleotidase C-terminal" evidence="6">
    <location>
        <begin position="366"/>
        <end position="521"/>
    </location>
</feature>
<comment type="similarity">
    <text evidence="4">Belongs to the 5'-nucleotidase family.</text>
</comment>
<dbReference type="InterPro" id="IPR008334">
    <property type="entry name" value="5'-Nucleotdase_C"/>
</dbReference>
<keyword evidence="4 7" id="KW-0378">Hydrolase</keyword>
<feature type="domain" description="Calcineurin-like phosphoesterase" evidence="5">
    <location>
        <begin position="55"/>
        <end position="296"/>
    </location>
</feature>
<protein>
    <submittedName>
        <fullName evidence="7">Endonuclease YhcR</fullName>
        <ecNumber evidence="7">3.1.31.-</ecNumber>
    </submittedName>
</protein>
<dbReference type="PANTHER" id="PTHR11575:SF24">
    <property type="entry name" value="5'-NUCLEOTIDASE"/>
    <property type="match status" value="1"/>
</dbReference>
<sequence>MSVCHRIVAVCAGLLSVSLLAGCASEPPASPEPTSLVSTDDLPEPQPGAVHLFGFNDLHGHLQPPEGSNGQIAGHAAGGAAYLATHLARLRSAYPDSAVLLAGDNFGASPLVSSLFHEEPTVTYLNSLRPAASAVGNHELDDGVIELARMQQGGCALDGCSPGAPFAGAEFPYLAANMTNSEGRLPPGLRPWTMVEVGGHKIGVVGVVTPETAQIVFPEGIRGYRFGDPAEAINRHVPDMIGAGAEVIVGLVHDGGKQQVPDADYNGCANITPNVPELARRTDPAVRVLFTAHSHQSYVCEFDGKVVTQAASYGRLITDVTLHFGDGGVDVQAVNRVVTQDVAPDPATVELIDFFAAEAAPRAERVVGTAAQPLPKSAAPSGESPLGNLIADAMLTATAGPAQAVAAVMNPGEVRADIGAGPITFGAIYQSQPFGNQVVTVSLTGRQIVDLLEQQWSKPDKPIVLSVAGISYAYDDAAPAGNKVDKGSVRIGGKPLNEVAVYRVTTNNFLASGGDGFSVFTRGTDLTVGPMDLDVLEAYLSGRGPVAPPAVRVEQR</sequence>
<gene>
    <name evidence="7" type="primary">yhcR</name>
    <name evidence="7" type="ORF">NCTC10797_00351</name>
</gene>
<accession>A0A4U8W3Q3</accession>
<proteinExistence type="inferred from homology"/>
<dbReference type="SUPFAM" id="SSF55816">
    <property type="entry name" value="5'-nucleotidase (syn. UDP-sugar hydrolase), C-terminal domain"/>
    <property type="match status" value="1"/>
</dbReference>
<dbReference type="Proteomes" id="UP000290439">
    <property type="component" value="Chromosome"/>
</dbReference>
<dbReference type="AlphaFoldDB" id="A0A4U8W3Q3"/>
<evidence type="ECO:0000313" key="7">
    <source>
        <dbReference type="EMBL" id="VFA96597.1"/>
    </source>
</evidence>
<evidence type="ECO:0000259" key="5">
    <source>
        <dbReference type="Pfam" id="PF00149"/>
    </source>
</evidence>
<reference evidence="7 8" key="1">
    <citation type="submission" date="2019-02" db="EMBL/GenBank/DDBJ databases">
        <authorList>
            <consortium name="Pathogen Informatics"/>
        </authorList>
    </citation>
    <scope>NUCLEOTIDE SEQUENCE [LARGE SCALE GENOMIC DNA]</scope>
    <source>
        <strain evidence="7 8">3012STDY6756504</strain>
    </source>
</reference>
<evidence type="ECO:0000313" key="8">
    <source>
        <dbReference type="Proteomes" id="UP000290439"/>
    </source>
</evidence>
<evidence type="ECO:0000256" key="3">
    <source>
        <dbReference type="ARBA" id="ARBA00022729"/>
    </source>
</evidence>
<feature type="chain" id="PRO_5039758997" evidence="4">
    <location>
        <begin position="22"/>
        <end position="556"/>
    </location>
</feature>
<dbReference type="SUPFAM" id="SSF56300">
    <property type="entry name" value="Metallo-dependent phosphatases"/>
    <property type="match status" value="1"/>
</dbReference>
<evidence type="ECO:0000256" key="4">
    <source>
        <dbReference type="RuleBase" id="RU362119"/>
    </source>
</evidence>
<comment type="subcellular location">
    <subcellularLocation>
        <location evidence="1">Secreted</location>
    </subcellularLocation>
</comment>
<dbReference type="GO" id="GO:0009166">
    <property type="term" value="P:nucleotide catabolic process"/>
    <property type="evidence" value="ECO:0007669"/>
    <property type="project" value="InterPro"/>
</dbReference>
<dbReference type="InterPro" id="IPR004843">
    <property type="entry name" value="Calcineurin-like_PHP"/>
</dbReference>
<dbReference type="PROSITE" id="PS51257">
    <property type="entry name" value="PROKAR_LIPOPROTEIN"/>
    <property type="match status" value="1"/>
</dbReference>
<dbReference type="Pfam" id="PF00149">
    <property type="entry name" value="Metallophos"/>
    <property type="match status" value="1"/>
</dbReference>
<dbReference type="Pfam" id="PF02872">
    <property type="entry name" value="5_nucleotid_C"/>
    <property type="match status" value="1"/>
</dbReference>
<evidence type="ECO:0000259" key="6">
    <source>
        <dbReference type="Pfam" id="PF02872"/>
    </source>
</evidence>
<feature type="signal peptide" evidence="4">
    <location>
        <begin position="1"/>
        <end position="21"/>
    </location>
</feature>
<dbReference type="GO" id="GO:0004519">
    <property type="term" value="F:endonuclease activity"/>
    <property type="evidence" value="ECO:0007669"/>
    <property type="project" value="UniProtKB-KW"/>
</dbReference>
<dbReference type="RefSeq" id="WP_232052020.1">
    <property type="nucleotide sequence ID" value="NZ_LR215973.1"/>
</dbReference>
<dbReference type="GO" id="GO:0005576">
    <property type="term" value="C:extracellular region"/>
    <property type="evidence" value="ECO:0007669"/>
    <property type="project" value="UniProtKB-SubCell"/>
</dbReference>
<organism evidence="7 8">
    <name type="scientific">Nocardia cyriacigeorgica</name>
    <dbReference type="NCBI Taxonomy" id="135487"/>
    <lineage>
        <taxon>Bacteria</taxon>
        <taxon>Bacillati</taxon>
        <taxon>Actinomycetota</taxon>
        <taxon>Actinomycetes</taxon>
        <taxon>Mycobacteriales</taxon>
        <taxon>Nocardiaceae</taxon>
        <taxon>Nocardia</taxon>
    </lineage>
</organism>
<name>A0A4U8W3Q3_9NOCA</name>
<dbReference type="GO" id="GO:0000166">
    <property type="term" value="F:nucleotide binding"/>
    <property type="evidence" value="ECO:0007669"/>
    <property type="project" value="UniProtKB-KW"/>
</dbReference>
<dbReference type="EMBL" id="LR215973">
    <property type="protein sequence ID" value="VFA96597.1"/>
    <property type="molecule type" value="Genomic_DNA"/>
</dbReference>
<dbReference type="GO" id="GO:0008253">
    <property type="term" value="F:5'-nucleotidase activity"/>
    <property type="evidence" value="ECO:0007669"/>
    <property type="project" value="TreeGrafter"/>
</dbReference>
<keyword evidence="7" id="KW-0255">Endonuclease</keyword>
<dbReference type="InterPro" id="IPR029052">
    <property type="entry name" value="Metallo-depent_PP-like"/>
</dbReference>
<evidence type="ECO:0000256" key="1">
    <source>
        <dbReference type="ARBA" id="ARBA00004613"/>
    </source>
</evidence>
<dbReference type="InterPro" id="IPR006179">
    <property type="entry name" value="5_nucleotidase/apyrase"/>
</dbReference>
<keyword evidence="2" id="KW-0964">Secreted</keyword>
<dbReference type="Gene3D" id="3.60.21.10">
    <property type="match status" value="1"/>
</dbReference>
<dbReference type="GO" id="GO:0030288">
    <property type="term" value="C:outer membrane-bounded periplasmic space"/>
    <property type="evidence" value="ECO:0007669"/>
    <property type="project" value="TreeGrafter"/>
</dbReference>
<keyword evidence="7" id="KW-0540">Nuclease</keyword>
<dbReference type="PANTHER" id="PTHR11575">
    <property type="entry name" value="5'-NUCLEOTIDASE-RELATED"/>
    <property type="match status" value="1"/>
</dbReference>
<evidence type="ECO:0000256" key="2">
    <source>
        <dbReference type="ARBA" id="ARBA00022525"/>
    </source>
</evidence>
<dbReference type="EC" id="3.1.31.-" evidence="7"/>